<evidence type="ECO:0000256" key="2">
    <source>
        <dbReference type="SAM" id="Phobius"/>
    </source>
</evidence>
<dbReference type="Pfam" id="PF13098">
    <property type="entry name" value="Thioredoxin_2"/>
    <property type="match status" value="1"/>
</dbReference>
<dbReference type="Proteomes" id="UP000199656">
    <property type="component" value="Unassembled WGS sequence"/>
</dbReference>
<dbReference type="Gene3D" id="3.40.30.10">
    <property type="entry name" value="Glutaredoxin"/>
    <property type="match status" value="1"/>
</dbReference>
<dbReference type="PROSITE" id="PS51352">
    <property type="entry name" value="THIOREDOXIN_2"/>
    <property type="match status" value="1"/>
</dbReference>
<name>A0A1H3X8W2_9BACT</name>
<dbReference type="InterPro" id="IPR012336">
    <property type="entry name" value="Thioredoxin-like_fold"/>
</dbReference>
<reference evidence="5" key="1">
    <citation type="submission" date="2016-10" db="EMBL/GenBank/DDBJ databases">
        <authorList>
            <person name="Varghese N."/>
            <person name="Submissions S."/>
        </authorList>
    </citation>
    <scope>NUCLEOTIDE SEQUENCE [LARGE SCALE GENOMIC DNA]</scope>
    <source>
        <strain evidence="5">DSM 23920</strain>
    </source>
</reference>
<keyword evidence="5" id="KW-1185">Reference proteome</keyword>
<protein>
    <submittedName>
        <fullName evidence="4">Thioredoxin-like domain-containing protein</fullName>
    </submittedName>
</protein>
<dbReference type="PROSITE" id="PS00194">
    <property type="entry name" value="THIOREDOXIN_1"/>
    <property type="match status" value="1"/>
</dbReference>
<keyword evidence="2" id="KW-0472">Membrane</keyword>
<dbReference type="EMBL" id="FNRL01000001">
    <property type="protein sequence ID" value="SDZ95094.1"/>
    <property type="molecule type" value="Genomic_DNA"/>
</dbReference>
<organism evidence="4 5">
    <name type="scientific">Chitinophaga terrae</name>
    <name type="common">ex Kim and Jung 2007</name>
    <dbReference type="NCBI Taxonomy" id="408074"/>
    <lineage>
        <taxon>Bacteria</taxon>
        <taxon>Pseudomonadati</taxon>
        <taxon>Bacteroidota</taxon>
        <taxon>Chitinophagia</taxon>
        <taxon>Chitinophagales</taxon>
        <taxon>Chitinophagaceae</taxon>
        <taxon>Chitinophaga</taxon>
    </lineage>
</organism>
<keyword evidence="2" id="KW-1133">Transmembrane helix</keyword>
<dbReference type="InterPro" id="IPR036249">
    <property type="entry name" value="Thioredoxin-like_sf"/>
</dbReference>
<evidence type="ECO:0000313" key="4">
    <source>
        <dbReference type="EMBL" id="SDZ95094.1"/>
    </source>
</evidence>
<keyword evidence="1" id="KW-0676">Redox-active center</keyword>
<accession>A0A1H3X8W2</accession>
<feature type="transmembrane region" description="Helical" evidence="2">
    <location>
        <begin position="6"/>
        <end position="23"/>
    </location>
</feature>
<proteinExistence type="predicted"/>
<dbReference type="InterPro" id="IPR013766">
    <property type="entry name" value="Thioredoxin_domain"/>
</dbReference>
<evidence type="ECO:0000259" key="3">
    <source>
        <dbReference type="PROSITE" id="PS51352"/>
    </source>
</evidence>
<gene>
    <name evidence="4" type="ORF">SAMN05660909_00296</name>
</gene>
<evidence type="ECO:0000313" key="5">
    <source>
        <dbReference type="Proteomes" id="UP000199656"/>
    </source>
</evidence>
<dbReference type="SUPFAM" id="SSF52833">
    <property type="entry name" value="Thioredoxin-like"/>
    <property type="match status" value="1"/>
</dbReference>
<evidence type="ECO:0000256" key="1">
    <source>
        <dbReference type="ARBA" id="ARBA00023284"/>
    </source>
</evidence>
<dbReference type="AlphaFoldDB" id="A0A1H3X8W2"/>
<dbReference type="STRING" id="408074.SAMN05660909_00296"/>
<keyword evidence="2" id="KW-0812">Transmembrane</keyword>
<dbReference type="OrthoDB" id="662072at2"/>
<dbReference type="RefSeq" id="WP_089757892.1">
    <property type="nucleotide sequence ID" value="NZ_BKAT01000012.1"/>
</dbReference>
<feature type="domain" description="Thioredoxin" evidence="3">
    <location>
        <begin position="44"/>
        <end position="180"/>
    </location>
</feature>
<dbReference type="InterPro" id="IPR017937">
    <property type="entry name" value="Thioredoxin_CS"/>
</dbReference>
<sequence>MLNSKVFIIVVISFSIFFMLDVATSELIKKKSEVENYNKPLPNKAKGKKFPSFPLLVKNDSAKVVPVDFARGRNTVVLYFDPYCPTCKKEIQEITANIQKLKSIYFIFISPYPSYQISKTINEFSLLRYENILVGRDNDHLYGDYYGVSSVPLLVVYDKNMIMKDSYLGLVKLEQLLSLY</sequence>